<evidence type="ECO:0000313" key="2">
    <source>
        <dbReference type="Proteomes" id="UP000717364"/>
    </source>
</evidence>
<dbReference type="EMBL" id="JADOES010000021">
    <property type="protein sequence ID" value="MBT9316174.1"/>
    <property type="molecule type" value="Genomic_DNA"/>
</dbReference>
<accession>A0A947DGE2</accession>
<protein>
    <submittedName>
        <fullName evidence="1">Heterocyst frequency control protein PatD</fullName>
    </submittedName>
</protein>
<dbReference type="AlphaFoldDB" id="A0A947DGE2"/>
<gene>
    <name evidence="1" type="primary">patD</name>
    <name evidence="1" type="ORF">IXB50_12155</name>
</gene>
<comment type="caution">
    <text evidence="1">The sequence shown here is derived from an EMBL/GenBank/DDBJ whole genome shotgun (WGS) entry which is preliminary data.</text>
</comment>
<reference evidence="1" key="2">
    <citation type="journal article" date="2021" name="Mar. Drugs">
        <title>Genome Reduction and Secondary Metabolism of the Marine Sponge-Associated Cyanobacterium Leptothoe.</title>
        <authorList>
            <person name="Konstantinou D."/>
            <person name="Popin R.V."/>
            <person name="Fewer D.P."/>
            <person name="Sivonen K."/>
            <person name="Gkelis S."/>
        </authorList>
    </citation>
    <scope>NUCLEOTIDE SEQUENCE</scope>
    <source>
        <strain evidence="1">TAU-MAC 1115</strain>
    </source>
</reference>
<dbReference type="InterPro" id="IPR047810">
    <property type="entry name" value="PatD-like"/>
</dbReference>
<proteinExistence type="predicted"/>
<dbReference type="RefSeq" id="WP_215609240.1">
    <property type="nucleotide sequence ID" value="NZ_JADOES010000021.1"/>
</dbReference>
<reference evidence="1" key="1">
    <citation type="submission" date="2020-11" db="EMBL/GenBank/DDBJ databases">
        <authorList>
            <person name="Konstantinou D."/>
            <person name="Gkelis S."/>
            <person name="Popin R."/>
            <person name="Fewer D."/>
            <person name="Sivonen K."/>
        </authorList>
    </citation>
    <scope>NUCLEOTIDE SEQUENCE</scope>
    <source>
        <strain evidence="1">TAU-MAC 1115</strain>
    </source>
</reference>
<dbReference type="NCBIfam" id="NF037954">
    <property type="entry name" value="het_cyst_PatD"/>
    <property type="match status" value="1"/>
</dbReference>
<name>A0A947DGE2_9CYAN</name>
<sequence>MTFTSAVEAIRRYEALLTQLQRAIGQASMPQKASGLQTFFTQNLWSTISQLDLPHQQSQWHAATTEIHRHMRLLAIEISFAQASRHGNTRQQRLAQIEQRLDQLQGFTQVLSNLLMGVQS</sequence>
<evidence type="ECO:0000313" key="1">
    <source>
        <dbReference type="EMBL" id="MBT9316174.1"/>
    </source>
</evidence>
<organism evidence="1 2">
    <name type="scientific">Leptothoe spongobia TAU-MAC 1115</name>
    <dbReference type="NCBI Taxonomy" id="1967444"/>
    <lineage>
        <taxon>Bacteria</taxon>
        <taxon>Bacillati</taxon>
        <taxon>Cyanobacteriota</taxon>
        <taxon>Cyanophyceae</taxon>
        <taxon>Nodosilineales</taxon>
        <taxon>Cymatolegaceae</taxon>
        <taxon>Leptothoe</taxon>
        <taxon>Leptothoe spongobia</taxon>
    </lineage>
</organism>
<dbReference type="Proteomes" id="UP000717364">
    <property type="component" value="Unassembled WGS sequence"/>
</dbReference>
<keyword evidence="2" id="KW-1185">Reference proteome</keyword>